<evidence type="ECO:0000256" key="7">
    <source>
        <dbReference type="PROSITE-ProRule" id="PRU00042"/>
    </source>
</evidence>
<name>A0ABQ8RWE8_PERAM</name>
<dbReference type="Pfam" id="PF00096">
    <property type="entry name" value="zf-C2H2"/>
    <property type="match status" value="11"/>
</dbReference>
<organism evidence="10 11">
    <name type="scientific">Periplaneta americana</name>
    <name type="common">American cockroach</name>
    <name type="synonym">Blatta americana</name>
    <dbReference type="NCBI Taxonomy" id="6978"/>
    <lineage>
        <taxon>Eukaryota</taxon>
        <taxon>Metazoa</taxon>
        <taxon>Ecdysozoa</taxon>
        <taxon>Arthropoda</taxon>
        <taxon>Hexapoda</taxon>
        <taxon>Insecta</taxon>
        <taxon>Pterygota</taxon>
        <taxon>Neoptera</taxon>
        <taxon>Polyneoptera</taxon>
        <taxon>Dictyoptera</taxon>
        <taxon>Blattodea</taxon>
        <taxon>Blattoidea</taxon>
        <taxon>Blattidae</taxon>
        <taxon>Blattinae</taxon>
        <taxon>Periplaneta</taxon>
    </lineage>
</organism>
<keyword evidence="11" id="KW-1185">Reference proteome</keyword>
<dbReference type="PANTHER" id="PTHR24388">
    <property type="entry name" value="ZINC FINGER PROTEIN"/>
    <property type="match status" value="1"/>
</dbReference>
<comment type="caution">
    <text evidence="10">The sequence shown here is derived from an EMBL/GenBank/DDBJ whole genome shotgun (WGS) entry which is preliminary data.</text>
</comment>
<feature type="domain" description="C2H2-type" evidence="9">
    <location>
        <begin position="640"/>
        <end position="667"/>
    </location>
</feature>
<proteinExistence type="inferred from homology"/>
<dbReference type="PROSITE" id="PS50157">
    <property type="entry name" value="ZINC_FINGER_C2H2_2"/>
    <property type="match status" value="12"/>
</dbReference>
<keyword evidence="2" id="KW-0677">Repeat</keyword>
<evidence type="ECO:0000256" key="4">
    <source>
        <dbReference type="ARBA" id="ARBA00022833"/>
    </source>
</evidence>
<protein>
    <recommendedName>
        <fullName evidence="9">C2H2-type domain-containing protein</fullName>
    </recommendedName>
</protein>
<dbReference type="SUPFAM" id="SSF57667">
    <property type="entry name" value="beta-beta-alpha zinc fingers"/>
    <property type="match status" value="7"/>
</dbReference>
<keyword evidence="4" id="KW-0862">Zinc</keyword>
<feature type="domain" description="C2H2-type" evidence="9">
    <location>
        <begin position="416"/>
        <end position="443"/>
    </location>
</feature>
<keyword evidence="1" id="KW-0479">Metal-binding</keyword>
<evidence type="ECO:0000256" key="8">
    <source>
        <dbReference type="SAM" id="MobiDB-lite"/>
    </source>
</evidence>
<reference evidence="10 11" key="1">
    <citation type="journal article" date="2022" name="Allergy">
        <title>Genome assembly and annotation of Periplaneta americana reveal a comprehensive cockroach allergen profile.</title>
        <authorList>
            <person name="Wang L."/>
            <person name="Xiong Q."/>
            <person name="Saelim N."/>
            <person name="Wang L."/>
            <person name="Nong W."/>
            <person name="Wan A.T."/>
            <person name="Shi M."/>
            <person name="Liu X."/>
            <person name="Cao Q."/>
            <person name="Hui J.H.L."/>
            <person name="Sookrung N."/>
            <person name="Leung T.F."/>
            <person name="Tungtrongchitr A."/>
            <person name="Tsui S.K.W."/>
        </authorList>
    </citation>
    <scope>NUCLEOTIDE SEQUENCE [LARGE SCALE GENOMIC DNA]</scope>
    <source>
        <strain evidence="10">PWHHKU_190912</strain>
    </source>
</reference>
<accession>A0ABQ8RWE8</accession>
<feature type="domain" description="C2H2-type" evidence="9">
    <location>
        <begin position="584"/>
        <end position="611"/>
    </location>
</feature>
<feature type="domain" description="C2H2-type" evidence="9">
    <location>
        <begin position="724"/>
        <end position="747"/>
    </location>
</feature>
<evidence type="ECO:0000256" key="2">
    <source>
        <dbReference type="ARBA" id="ARBA00022737"/>
    </source>
</evidence>
<feature type="region of interest" description="Disordered" evidence="8">
    <location>
        <begin position="310"/>
        <end position="349"/>
    </location>
</feature>
<dbReference type="Proteomes" id="UP001148838">
    <property type="component" value="Unassembled WGS sequence"/>
</dbReference>
<feature type="domain" description="C2H2-type" evidence="9">
    <location>
        <begin position="528"/>
        <end position="555"/>
    </location>
</feature>
<dbReference type="InterPro" id="IPR013087">
    <property type="entry name" value="Znf_C2H2_type"/>
</dbReference>
<comment type="similarity">
    <text evidence="6">Belongs to the snail C2H2-type zinc-finger protein family.</text>
</comment>
<feature type="domain" description="C2H2-type" evidence="9">
    <location>
        <begin position="472"/>
        <end position="499"/>
    </location>
</feature>
<feature type="domain" description="C2H2-type" evidence="9">
    <location>
        <begin position="668"/>
        <end position="695"/>
    </location>
</feature>
<evidence type="ECO:0000313" key="10">
    <source>
        <dbReference type="EMBL" id="KAJ4425988.1"/>
    </source>
</evidence>
<evidence type="ECO:0000256" key="6">
    <source>
        <dbReference type="ARBA" id="ARBA00037948"/>
    </source>
</evidence>
<dbReference type="PANTHER" id="PTHR24388:SF104">
    <property type="entry name" value="AT-RICH BINDING PROTEIN-RELATED"/>
    <property type="match status" value="1"/>
</dbReference>
<feature type="domain" description="C2H2-type" evidence="9">
    <location>
        <begin position="612"/>
        <end position="639"/>
    </location>
</feature>
<feature type="domain" description="C2H2-type" evidence="9">
    <location>
        <begin position="696"/>
        <end position="723"/>
    </location>
</feature>
<keyword evidence="3 7" id="KW-0863">Zinc-finger</keyword>
<dbReference type="InterPro" id="IPR050527">
    <property type="entry name" value="Snail/Krueppel_Znf"/>
</dbReference>
<dbReference type="PROSITE" id="PS00028">
    <property type="entry name" value="ZINC_FINGER_C2H2_1"/>
    <property type="match status" value="12"/>
</dbReference>
<keyword evidence="5" id="KW-0539">Nucleus</keyword>
<dbReference type="InterPro" id="IPR036236">
    <property type="entry name" value="Znf_C2H2_sf"/>
</dbReference>
<dbReference type="SMART" id="SM00355">
    <property type="entry name" value="ZnF_C2H2"/>
    <property type="match status" value="12"/>
</dbReference>
<dbReference type="EMBL" id="JAJSOF020000041">
    <property type="protein sequence ID" value="KAJ4425988.1"/>
    <property type="molecule type" value="Genomic_DNA"/>
</dbReference>
<evidence type="ECO:0000259" key="9">
    <source>
        <dbReference type="PROSITE" id="PS50157"/>
    </source>
</evidence>
<feature type="domain" description="C2H2-type" evidence="9">
    <location>
        <begin position="500"/>
        <end position="527"/>
    </location>
</feature>
<sequence length="747" mass="85328">MSIKENWSVLVMQTLEDSAKLLLYFCAGSNIATSTSKAEFIAASEAVKETISLVMMDVMESEHDIDPLMVLTIVNTDTEVEKPFLQVEKFKYLGATVTNINDTREEIKRRINMGNACYYSVEKLLSSSLLSKNLKVRIYKTVILPVLLYGCDTWTLTLREEHRLRVFENKVLRKIFGAKRDEVTGELRKLHNTELHALYSSPDIIRNIKSRRLRWAGHVARMGKSRNAYRVLVGRPEGKRSLGRPRRRWEDNIKMDLRELGYDDNDWINLAQDRDRWRGYVRATLNLRFTFHVFSSQEDVSDVDRVKDELKSKTSGEDDVSTTSINTGLSPENYDIADEEPHPTDLLPSEKSTRLSIDECRDFDELLEEEDNMTTLSIGVETAAKTSRDEALTNCDVLSTSVLESHVGHHASEKPFKCNLCNESFSQAGDLKRHSRLHAGEKSFKCNVCGKCFPDSGKLVNHSRAHTGEKPFKCDECGRCFSQKGDLKSHSRYHTGDAPYICDACGKCFRKPGHLKTHSRQHTGLKALKCKVCEKSFSQFEQLKRHATLHKRNLPLKCDVCGKSFSRAGLLRKHLYFHTDERPFNCDVCGKGFKRWWHLQTHARLHTGDKPFKCEVCGKGFTQSSNLKTHSRLHTGEKPFSCNVCGKSFTNSGEHKIHALSHSGERPFKCDVCGKSFLRCGHLKDHARLHSGEKAFKCDTCGKCFAIRKNLTRHERVHTGEKPYKCDQCEQSFSQSQSLKMHQYTKH</sequence>
<evidence type="ECO:0000256" key="5">
    <source>
        <dbReference type="ARBA" id="ARBA00023242"/>
    </source>
</evidence>
<feature type="domain" description="C2H2-type" evidence="9">
    <location>
        <begin position="444"/>
        <end position="471"/>
    </location>
</feature>
<evidence type="ECO:0000256" key="3">
    <source>
        <dbReference type="ARBA" id="ARBA00022771"/>
    </source>
</evidence>
<evidence type="ECO:0000313" key="11">
    <source>
        <dbReference type="Proteomes" id="UP001148838"/>
    </source>
</evidence>
<dbReference type="Gene3D" id="3.30.160.60">
    <property type="entry name" value="Classic Zinc Finger"/>
    <property type="match status" value="12"/>
</dbReference>
<evidence type="ECO:0000256" key="1">
    <source>
        <dbReference type="ARBA" id="ARBA00022723"/>
    </source>
</evidence>
<gene>
    <name evidence="10" type="ORF">ANN_27614</name>
</gene>
<feature type="domain" description="C2H2-type" evidence="9">
    <location>
        <begin position="556"/>
        <end position="583"/>
    </location>
</feature>
<feature type="compositionally biased region" description="Polar residues" evidence="8">
    <location>
        <begin position="321"/>
        <end position="330"/>
    </location>
</feature>